<dbReference type="InterPro" id="IPR003594">
    <property type="entry name" value="HATPase_dom"/>
</dbReference>
<evidence type="ECO:0000256" key="9">
    <source>
        <dbReference type="ARBA" id="ARBA00023012"/>
    </source>
</evidence>
<dbReference type="SMART" id="SM00065">
    <property type="entry name" value="GAF"/>
    <property type="match status" value="1"/>
</dbReference>
<dbReference type="CDD" id="cd00130">
    <property type="entry name" value="PAS"/>
    <property type="match status" value="1"/>
</dbReference>
<dbReference type="CDD" id="cd17546">
    <property type="entry name" value="REC_hyHK_CKI1_RcsC-like"/>
    <property type="match status" value="1"/>
</dbReference>
<dbReference type="SUPFAM" id="SSF55785">
    <property type="entry name" value="PYP-like sensor domain (PAS domain)"/>
    <property type="match status" value="1"/>
</dbReference>
<dbReference type="PROSITE" id="PS50112">
    <property type="entry name" value="PAS"/>
    <property type="match status" value="1"/>
</dbReference>
<dbReference type="SUPFAM" id="SSF52540">
    <property type="entry name" value="P-loop containing nucleoside triphosphate hydrolases"/>
    <property type="match status" value="1"/>
</dbReference>
<feature type="domain" description="Response regulatory" evidence="19">
    <location>
        <begin position="1878"/>
        <end position="1997"/>
    </location>
</feature>
<dbReference type="NCBIfam" id="TIGR00229">
    <property type="entry name" value="sensory_box"/>
    <property type="match status" value="1"/>
</dbReference>
<dbReference type="SUPFAM" id="SSF47384">
    <property type="entry name" value="Homodimeric domain of signal transducing histidine kinase"/>
    <property type="match status" value="1"/>
</dbReference>
<organism evidence="21 22">
    <name type="scientific">Aquincola agrisoli</name>
    <dbReference type="NCBI Taxonomy" id="3119538"/>
    <lineage>
        <taxon>Bacteria</taxon>
        <taxon>Pseudomonadati</taxon>
        <taxon>Pseudomonadota</taxon>
        <taxon>Betaproteobacteria</taxon>
        <taxon>Burkholderiales</taxon>
        <taxon>Sphaerotilaceae</taxon>
        <taxon>Aquincola</taxon>
    </lineage>
</organism>
<dbReference type="Pfam" id="PF02518">
    <property type="entry name" value="HATPase_c"/>
    <property type="match status" value="1"/>
</dbReference>
<feature type="domain" description="Response regulatory" evidence="19">
    <location>
        <begin position="2018"/>
        <end position="2134"/>
    </location>
</feature>
<keyword evidence="5" id="KW-0732">Signal</keyword>
<dbReference type="SMART" id="SM00387">
    <property type="entry name" value="HATPase_c"/>
    <property type="match status" value="1"/>
</dbReference>
<dbReference type="Pfam" id="PF08448">
    <property type="entry name" value="PAS_4"/>
    <property type="match status" value="1"/>
</dbReference>
<dbReference type="Proteomes" id="UP001336250">
    <property type="component" value="Unassembled WGS sequence"/>
</dbReference>
<feature type="domain" description="Protein kinase" evidence="17">
    <location>
        <begin position="1"/>
        <end position="288"/>
    </location>
</feature>
<evidence type="ECO:0000256" key="5">
    <source>
        <dbReference type="ARBA" id="ARBA00022729"/>
    </source>
</evidence>
<dbReference type="InterPro" id="IPR003018">
    <property type="entry name" value="GAF"/>
</dbReference>
<evidence type="ECO:0000256" key="1">
    <source>
        <dbReference type="ARBA" id="ARBA00000085"/>
    </source>
</evidence>
<evidence type="ECO:0000256" key="3">
    <source>
        <dbReference type="ARBA" id="ARBA00022553"/>
    </source>
</evidence>
<keyword evidence="8" id="KW-0067">ATP-binding</keyword>
<feature type="modified residue" description="4-aspartylphosphate" evidence="15">
    <location>
        <position position="2067"/>
    </location>
</feature>
<dbReference type="Gene3D" id="1.10.510.10">
    <property type="entry name" value="Transferase(Phosphotransferase) domain 1"/>
    <property type="match status" value="1"/>
</dbReference>
<evidence type="ECO:0000256" key="13">
    <source>
        <dbReference type="ARBA" id="ARBA00068150"/>
    </source>
</evidence>
<dbReference type="SUPFAM" id="SSF55781">
    <property type="entry name" value="GAF domain-like"/>
    <property type="match status" value="1"/>
</dbReference>
<dbReference type="PROSITE" id="PS50011">
    <property type="entry name" value="PROTEIN_KINASE_DOM"/>
    <property type="match status" value="1"/>
</dbReference>
<dbReference type="CDD" id="cd00082">
    <property type="entry name" value="HisKA"/>
    <property type="match status" value="1"/>
</dbReference>
<dbReference type="PROSITE" id="PS50110">
    <property type="entry name" value="RESPONSE_REGULATORY"/>
    <property type="match status" value="2"/>
</dbReference>
<evidence type="ECO:0000256" key="15">
    <source>
        <dbReference type="PROSITE-ProRule" id="PRU00169"/>
    </source>
</evidence>
<feature type="domain" description="Histidine kinase" evidence="18">
    <location>
        <begin position="1637"/>
        <end position="1858"/>
    </location>
</feature>
<dbReference type="GO" id="GO:0005524">
    <property type="term" value="F:ATP binding"/>
    <property type="evidence" value="ECO:0007669"/>
    <property type="project" value="UniProtKB-KW"/>
</dbReference>
<keyword evidence="22" id="KW-1185">Reference proteome</keyword>
<dbReference type="InterPro" id="IPR000719">
    <property type="entry name" value="Prot_kinase_dom"/>
</dbReference>
<dbReference type="SMART" id="SM00220">
    <property type="entry name" value="S_TKc"/>
    <property type="match status" value="1"/>
</dbReference>
<dbReference type="InterPro" id="IPR027417">
    <property type="entry name" value="P-loop_NTPase"/>
</dbReference>
<dbReference type="Pfam" id="PF00069">
    <property type="entry name" value="Pkinase"/>
    <property type="match status" value="1"/>
</dbReference>
<comment type="function">
    <text evidence="11">Member of the two-component regulatory system BvgS/BvgA. Phosphorylates BvgA via a four-step phosphorelay in response to environmental signals.</text>
</comment>
<dbReference type="Gene3D" id="1.10.287.130">
    <property type="match status" value="1"/>
</dbReference>
<dbReference type="RefSeq" id="WP_332288603.1">
    <property type="nucleotide sequence ID" value="NZ_JAZIBG010000019.1"/>
</dbReference>
<accession>A0AAW9QE07</accession>
<dbReference type="FunFam" id="3.30.565.10:FF:000010">
    <property type="entry name" value="Sensor histidine kinase RcsC"/>
    <property type="match status" value="1"/>
</dbReference>
<keyword evidence="4" id="KW-0808">Transferase</keyword>
<evidence type="ECO:0000313" key="22">
    <source>
        <dbReference type="Proteomes" id="UP001336250"/>
    </source>
</evidence>
<evidence type="ECO:0000259" key="18">
    <source>
        <dbReference type="PROSITE" id="PS50109"/>
    </source>
</evidence>
<comment type="catalytic activity">
    <reaction evidence="1">
        <text>ATP + protein L-histidine = ADP + protein N-phospho-L-histidine.</text>
        <dbReference type="EC" id="2.7.13.3"/>
    </reaction>
</comment>
<evidence type="ECO:0000256" key="7">
    <source>
        <dbReference type="ARBA" id="ARBA00022777"/>
    </source>
</evidence>
<evidence type="ECO:0000256" key="2">
    <source>
        <dbReference type="ARBA" id="ARBA00012438"/>
    </source>
</evidence>
<feature type="domain" description="PAS" evidence="20">
    <location>
        <begin position="1503"/>
        <end position="1573"/>
    </location>
</feature>
<dbReference type="PANTHER" id="PTHR45339">
    <property type="entry name" value="HYBRID SIGNAL TRANSDUCTION HISTIDINE KINASE J"/>
    <property type="match status" value="1"/>
</dbReference>
<dbReference type="EC" id="2.7.13.3" evidence="2"/>
<evidence type="ECO:0000259" key="20">
    <source>
        <dbReference type="PROSITE" id="PS50112"/>
    </source>
</evidence>
<dbReference type="InterPro" id="IPR041664">
    <property type="entry name" value="AAA_16"/>
</dbReference>
<dbReference type="CDD" id="cd16922">
    <property type="entry name" value="HATPase_EvgS-ArcB-TorS-like"/>
    <property type="match status" value="1"/>
</dbReference>
<dbReference type="SMART" id="SM00448">
    <property type="entry name" value="REC"/>
    <property type="match status" value="2"/>
</dbReference>
<dbReference type="InterPro" id="IPR004358">
    <property type="entry name" value="Sig_transdc_His_kin-like_C"/>
</dbReference>
<keyword evidence="10" id="KW-0843">Virulence</keyword>
<evidence type="ECO:0000256" key="16">
    <source>
        <dbReference type="SAM" id="MobiDB-lite"/>
    </source>
</evidence>
<dbReference type="InterPro" id="IPR013656">
    <property type="entry name" value="PAS_4"/>
</dbReference>
<dbReference type="InterPro" id="IPR036890">
    <property type="entry name" value="HATPase_C_sf"/>
</dbReference>
<dbReference type="PRINTS" id="PR00344">
    <property type="entry name" value="BCTRLSENSOR"/>
</dbReference>
<dbReference type="SUPFAM" id="SSF55874">
    <property type="entry name" value="ATPase domain of HSP90 chaperone/DNA topoisomerase II/histidine kinase"/>
    <property type="match status" value="1"/>
</dbReference>
<feature type="region of interest" description="Disordered" evidence="16">
    <location>
        <begin position="1"/>
        <end position="21"/>
    </location>
</feature>
<name>A0AAW9QE07_9BURK</name>
<dbReference type="Gene3D" id="3.40.50.2300">
    <property type="match status" value="2"/>
</dbReference>
<dbReference type="FunFam" id="1.10.287.130:FF:000002">
    <property type="entry name" value="Two-component osmosensing histidine kinase"/>
    <property type="match status" value="1"/>
</dbReference>
<evidence type="ECO:0000256" key="8">
    <source>
        <dbReference type="ARBA" id="ARBA00022840"/>
    </source>
</evidence>
<evidence type="ECO:0000256" key="10">
    <source>
        <dbReference type="ARBA" id="ARBA00023026"/>
    </source>
</evidence>
<evidence type="ECO:0000256" key="11">
    <source>
        <dbReference type="ARBA" id="ARBA00058004"/>
    </source>
</evidence>
<sequence>MAVPRFGPSPPSPGDTDIPRRGPVWRRQWLCETPRYLLQTAHCTDGTGDRACVVKAVRSQRPAATAALRHEAQMLRLLADVPNVPRLLHAEPDGTEIVLTPMPGVDLTQHHGDALALDAALGIALGLAEILQAVHANHVVHGDLNPGNVLFDAATGRVSLIDFGDAIAQSHVELEFMAATGVARSLAFVAPEQTGRAGRPVDCRADLYALGAVLYWLLAGRPPFTHDEPLDQLHALLVQAPEPLSRWRAGLPPAVSAVVERLLSKQPEARYQAAAGVAADLRQLRERIGQHGDAPGFVPGLADHRMAPAPPSRLFGREGALEQLTAALERDARPRVALVRGFSGAGKTSLVRGLFPVLNRLDGLFAGGRFDEFERLQPYGGLFDALGELAGHWLAEPPATLERLRAALREALGDHAALLAQCVPAFARLLWGDALPPKADAAHPLHRLQQAVGAVLEVVRGRGQPVVLFIDNLQWADLGALELIEHLVRMHGRSPLLVVGVYRDNEVDETHPLAAVMRRWREAGVHTLDIAVDHLPQTAVEELVADVLTGQPDADPCLQPLAAVLHRRTGGNPFFVLRALQQLFDDGQLRRGPGGWRWDDAALEALPGADSLVPGLIARLGRLPQATRRAAGACACHGGLIDTELIADVLQQAPTALDDALLPLLRSDVLLPARTPEGARRLRFCHDRLQEAARACLAPDERIRIHHALARAMHRRMPAAPGTAPTPAAQRFTLGHHYLVALPLISDDECTLVAELLADIAQAALATGAHETAQAYVDAVRALLPRAGLAAIDHLRLDALAHRILCAQGHHARADAAFDALRARRSLCPATWIEALRHQAMLLSSRMKQREATLLVLDELRGLGVAVPAEADWGAAAAAERAAVEQRMNDDENVFDRLPPATDPQILRTATLLVQTQDNAIRWSLPLASWACQRTVRLGLDHGRFPELAAAVAGSAGAVDTRDDRYPRRAYLLATTGLRLLEAARDVSPAQRARARQTAASVGLFWGQPLTAVLTLMATCERPLIEAGEREFLSYHALAHCELLLDTAPHLDELDACVHALIARHEAAGDRLTVTMLLPFRRFVACLQGDTAGPGRFDGEDFDEAALMAETRRNNIRGHARHHTRRAQACVLWGQWPQALAATRAAFATGGIHGFMYVELLARWLHALAGARVLLADGGTLPPEERAALRHELDVQTAWFALRAGEQVQNYMHLHQLLRAMQAWLDNDFLAATPAFESAIAAARHHRRAWPLALACELAAEHDIAHGADPRRHREAALTAYEDWGAAGKARQLRLLLASGSSSFGGTRGFAGEGDASGIDVVGIAAQRLALERDPDALPGLLFDLVRRHSAAERGLLLWHNETGPWQPAAGFDDDEAWVDFALNEAAAARRAALIPPSVRHFLVHAQQPVLLQDVQHDPRFGRDPQVQARRIQSIAGLPIRLRGEMVGLLYLDNHRSRNALGARQFDALRLLALQFAVAYENARAHRDLETIVAARTADIRRQRALLQTLIDGTQALVSLKDADGRYLLVNARWAETFGLRPDAAIGRSTQEVLPPQLVERALDEDRLVLAGQSRRSEEQLSTGGSTRVFHVHRFPVFGEDGRPYAIGSIALDISELYEARRTAEHATRAKSEFLANMSHEIRTPMNAILGMTRLALQAGLPPRQQHYVAQAQRSAQALLGVVNDILDFSKIEAGKLELEATAFALDEVLSDLASMIGLQAHTKGLRVLFDQPDPLPPRLVGDPLRLRQVLTNLAANAIKFTERGHARIAVEAAGQAAGAVRVRFAVEDTGVGIDEATQRRLFQPFEQADASTSRQHGGTGLGLAISRHLVALMGGTLALHSVRGQGSRFEFELAFPVAGDDDGTRGEQRPPPLADRRLLIVEAHPLAAATLRAMAAALGVRAETAGDAWDGLRATTLAMAAGRPFDVVLVAARLPGLDGLASAHELAAGAHGGRPILLMASPGNEPAADAGLPPWLEWLPQPVTRAALAKALRDALQPAGDAATPVQAATARLDGLHLLLTEDNPINQELATELLRGAGAEVTVAQNGREALEALELRRFDAVLMDCQMPEMDGYEAARRIRADPRWHGLPMIAMTASAMAGDRERVLAAGMDDHIVKPIDVEAMFTTLARWLKGPSEPGQPPR</sequence>
<dbReference type="Pfam" id="PF13191">
    <property type="entry name" value="AAA_16"/>
    <property type="match status" value="1"/>
</dbReference>
<comment type="caution">
    <text evidence="15">Lacks conserved residue(s) required for the propagation of feature annotation.</text>
</comment>
<dbReference type="Pfam" id="PF00072">
    <property type="entry name" value="Response_reg"/>
    <property type="match status" value="1"/>
</dbReference>
<dbReference type="CDD" id="cd14014">
    <property type="entry name" value="STKc_PknB_like"/>
    <property type="match status" value="1"/>
</dbReference>
<dbReference type="SMART" id="SM00388">
    <property type="entry name" value="HisKA"/>
    <property type="match status" value="1"/>
</dbReference>
<gene>
    <name evidence="21" type="ORF">V4F39_07040</name>
</gene>
<dbReference type="InterPro" id="IPR003661">
    <property type="entry name" value="HisK_dim/P_dom"/>
</dbReference>
<comment type="subunit">
    <text evidence="12">At low DSF concentrations, interacts with RpfF.</text>
</comment>
<keyword evidence="3 15" id="KW-0597">Phosphoprotein</keyword>
<dbReference type="InterPro" id="IPR011006">
    <property type="entry name" value="CheY-like_superfamily"/>
</dbReference>
<dbReference type="InterPro" id="IPR035965">
    <property type="entry name" value="PAS-like_dom_sf"/>
</dbReference>
<dbReference type="EMBL" id="JAZIBG010000019">
    <property type="protein sequence ID" value="MEF7613662.1"/>
    <property type="molecule type" value="Genomic_DNA"/>
</dbReference>
<dbReference type="InterPro" id="IPR000014">
    <property type="entry name" value="PAS"/>
</dbReference>
<dbReference type="Pfam" id="PF00512">
    <property type="entry name" value="HisKA"/>
    <property type="match status" value="1"/>
</dbReference>
<evidence type="ECO:0000259" key="17">
    <source>
        <dbReference type="PROSITE" id="PS50011"/>
    </source>
</evidence>
<evidence type="ECO:0000256" key="6">
    <source>
        <dbReference type="ARBA" id="ARBA00022741"/>
    </source>
</evidence>
<evidence type="ECO:0000259" key="19">
    <source>
        <dbReference type="PROSITE" id="PS50110"/>
    </source>
</evidence>
<evidence type="ECO:0000313" key="21">
    <source>
        <dbReference type="EMBL" id="MEF7613662.1"/>
    </source>
</evidence>
<dbReference type="PANTHER" id="PTHR45339:SF5">
    <property type="entry name" value="HISTIDINE KINASE"/>
    <property type="match status" value="1"/>
</dbReference>
<dbReference type="Gene3D" id="3.30.450.40">
    <property type="match status" value="1"/>
</dbReference>
<dbReference type="InterPro" id="IPR001789">
    <property type="entry name" value="Sig_transdc_resp-reg_receiver"/>
</dbReference>
<dbReference type="Gene3D" id="3.30.565.10">
    <property type="entry name" value="Histidine kinase-like ATPase, C-terminal domain"/>
    <property type="match status" value="1"/>
</dbReference>
<evidence type="ECO:0000256" key="14">
    <source>
        <dbReference type="ARBA" id="ARBA00070152"/>
    </source>
</evidence>
<keyword evidence="9" id="KW-0902">Two-component regulatory system</keyword>
<dbReference type="GO" id="GO:0000155">
    <property type="term" value="F:phosphorelay sensor kinase activity"/>
    <property type="evidence" value="ECO:0007669"/>
    <property type="project" value="InterPro"/>
</dbReference>
<dbReference type="SUPFAM" id="SSF56112">
    <property type="entry name" value="Protein kinase-like (PK-like)"/>
    <property type="match status" value="1"/>
</dbReference>
<evidence type="ECO:0000256" key="4">
    <source>
        <dbReference type="ARBA" id="ARBA00022679"/>
    </source>
</evidence>
<dbReference type="InterPro" id="IPR036097">
    <property type="entry name" value="HisK_dim/P_sf"/>
</dbReference>
<dbReference type="Gene3D" id="3.30.450.20">
    <property type="entry name" value="PAS domain"/>
    <property type="match status" value="1"/>
</dbReference>
<dbReference type="Pfam" id="PF01590">
    <property type="entry name" value="GAF"/>
    <property type="match status" value="1"/>
</dbReference>
<evidence type="ECO:0000256" key="12">
    <source>
        <dbReference type="ARBA" id="ARBA00064003"/>
    </source>
</evidence>
<keyword evidence="7" id="KW-0418">Kinase</keyword>
<keyword evidence="6" id="KW-0547">Nucleotide-binding</keyword>
<dbReference type="InterPro" id="IPR005467">
    <property type="entry name" value="His_kinase_dom"/>
</dbReference>
<dbReference type="InterPro" id="IPR029016">
    <property type="entry name" value="GAF-like_dom_sf"/>
</dbReference>
<protein>
    <recommendedName>
        <fullName evidence="13">Sensory/regulatory protein RpfC</fullName>
        <ecNumber evidence="2">2.7.13.3</ecNumber>
    </recommendedName>
    <alternativeName>
        <fullName evidence="14">Virulence sensor protein BvgS</fullName>
    </alternativeName>
</protein>
<comment type="caution">
    <text evidence="21">The sequence shown here is derived from an EMBL/GenBank/DDBJ whole genome shotgun (WGS) entry which is preliminary data.</text>
</comment>
<dbReference type="PROSITE" id="PS50109">
    <property type="entry name" value="HIS_KIN"/>
    <property type="match status" value="1"/>
</dbReference>
<reference evidence="21 22" key="1">
    <citation type="submission" date="2024-02" db="EMBL/GenBank/DDBJ databases">
        <title>Genome sequence of Aquincola sp. MAHUQ-54.</title>
        <authorList>
            <person name="Huq M.A."/>
        </authorList>
    </citation>
    <scope>NUCLEOTIDE SEQUENCE [LARGE SCALE GENOMIC DNA]</scope>
    <source>
        <strain evidence="21 22">MAHUQ-54</strain>
    </source>
</reference>
<dbReference type="SUPFAM" id="SSF52172">
    <property type="entry name" value="CheY-like"/>
    <property type="match status" value="2"/>
</dbReference>
<dbReference type="InterPro" id="IPR011009">
    <property type="entry name" value="Kinase-like_dom_sf"/>
</dbReference>
<dbReference type="Gene3D" id="3.40.50.300">
    <property type="entry name" value="P-loop containing nucleotide triphosphate hydrolases"/>
    <property type="match status" value="1"/>
</dbReference>
<proteinExistence type="predicted"/>
<dbReference type="SMART" id="SM00091">
    <property type="entry name" value="PAS"/>
    <property type="match status" value="1"/>
</dbReference>